<dbReference type="KEGG" id="obi:106883509"/>
<dbReference type="OMA" id="GKACEDH"/>
<proteinExistence type="inferred from homology"/>
<dbReference type="OrthoDB" id="48130at2759"/>
<dbReference type="InterPro" id="IPR011053">
    <property type="entry name" value="Single_hybrid_motif"/>
</dbReference>
<dbReference type="GO" id="GO:0030426">
    <property type="term" value="C:growth cone"/>
    <property type="evidence" value="ECO:0007669"/>
    <property type="project" value="UniProtKB-SubCell"/>
</dbReference>
<dbReference type="Gene3D" id="2.40.50.100">
    <property type="match status" value="1"/>
</dbReference>
<evidence type="ECO:0000256" key="8">
    <source>
        <dbReference type="ARBA" id="ARBA00030463"/>
    </source>
</evidence>
<evidence type="ECO:0000256" key="6">
    <source>
        <dbReference type="ARBA" id="ARBA00023242"/>
    </source>
</evidence>
<evidence type="ECO:0000256" key="3">
    <source>
        <dbReference type="ARBA" id="ARBA00004624"/>
    </source>
</evidence>
<name>A0A0L8FGF0_OCTBM</name>
<dbReference type="PANTHER" id="PTHR13651">
    <property type="entry name" value="PROTEIN ABITRAM"/>
    <property type="match status" value="1"/>
</dbReference>
<evidence type="ECO:0000256" key="5">
    <source>
        <dbReference type="ARBA" id="ARBA00019325"/>
    </source>
</evidence>
<dbReference type="STRING" id="37653.A0A0L8FGF0"/>
<reference evidence="10" key="1">
    <citation type="submission" date="2015-07" db="EMBL/GenBank/DDBJ databases">
        <title>MeaNS - Measles Nucleotide Surveillance Program.</title>
        <authorList>
            <person name="Tran T."/>
            <person name="Druce J."/>
        </authorList>
    </citation>
    <scope>NUCLEOTIDE SEQUENCE</scope>
    <source>
        <strain evidence="10">UCB-OBI-ISO-001</strain>
        <tissue evidence="10">Gonad</tissue>
    </source>
</reference>
<protein>
    <recommendedName>
        <fullName evidence="5">Protein Abitram</fullName>
    </recommendedName>
    <alternativeName>
        <fullName evidence="8">Actin-binding transcription modulator</fullName>
    </alternativeName>
    <alternativeName>
        <fullName evidence="9">Protein Simiate</fullName>
    </alternativeName>
</protein>
<evidence type="ECO:0000256" key="1">
    <source>
        <dbReference type="ARBA" id="ARBA00004279"/>
    </source>
</evidence>
<accession>A0A0L8FGF0</accession>
<dbReference type="EMBL" id="KQ432350">
    <property type="protein sequence ID" value="KOF62783.1"/>
    <property type="molecule type" value="Genomic_DNA"/>
</dbReference>
<comment type="similarity">
    <text evidence="4">Belongs to the ABITRAM family.</text>
</comment>
<keyword evidence="6" id="KW-0539">Nucleus</keyword>
<organism evidence="10">
    <name type="scientific">Octopus bimaculoides</name>
    <name type="common">California two-spotted octopus</name>
    <dbReference type="NCBI Taxonomy" id="37653"/>
    <lineage>
        <taxon>Eukaryota</taxon>
        <taxon>Metazoa</taxon>
        <taxon>Spiralia</taxon>
        <taxon>Lophotrochozoa</taxon>
        <taxon>Mollusca</taxon>
        <taxon>Cephalopoda</taxon>
        <taxon>Coleoidea</taxon>
        <taxon>Octopodiformes</taxon>
        <taxon>Octopoda</taxon>
        <taxon>Incirrata</taxon>
        <taxon>Octopodidae</taxon>
        <taxon>Octopus</taxon>
    </lineage>
</organism>
<dbReference type="InterPro" id="IPR039169">
    <property type="entry name" value="Abitram"/>
</dbReference>
<keyword evidence="7" id="KW-0966">Cell projection</keyword>
<evidence type="ECO:0000256" key="2">
    <source>
        <dbReference type="ARBA" id="ARBA00004324"/>
    </source>
</evidence>
<dbReference type="AlphaFoldDB" id="A0A0L8FGF0"/>
<evidence type="ECO:0000256" key="4">
    <source>
        <dbReference type="ARBA" id="ARBA00010764"/>
    </source>
</evidence>
<comment type="subcellular location">
    <subcellularLocation>
        <location evidence="1">Cell projection</location>
        <location evidence="1">Dendrite</location>
    </subcellularLocation>
    <subcellularLocation>
        <location evidence="3">Cell projection</location>
        <location evidence="3">Growth cone</location>
    </subcellularLocation>
    <subcellularLocation>
        <location evidence="2">Nucleus speckle</location>
    </subcellularLocation>
</comment>
<sequence>MACPTPEANNEEDNGYGHPLLHEMQQHPSVVERYYKPKYCINVFQHKNEDQCVLIHSNRVCLVTVAQSHPLFTENHKVVNISFQVSACLNRMNNKVSGKSKRGAQWLGVNAPLCKVTCEGGRMYTLISCVRGQLIEVNEALVDNPQLILEKPQSDGYIAIVLPRLDEHNQEIDKLLSEEEYQKVLQERQAEPTNNDSKTS</sequence>
<dbReference type="PANTHER" id="PTHR13651:SF0">
    <property type="entry name" value="PROTEIN ABITRAM"/>
    <property type="match status" value="1"/>
</dbReference>
<evidence type="ECO:0000313" key="10">
    <source>
        <dbReference type="EMBL" id="KOF62783.1"/>
    </source>
</evidence>
<dbReference type="GO" id="GO:0030425">
    <property type="term" value="C:dendrite"/>
    <property type="evidence" value="ECO:0007669"/>
    <property type="project" value="UniProtKB-SubCell"/>
</dbReference>
<evidence type="ECO:0000256" key="9">
    <source>
        <dbReference type="ARBA" id="ARBA00030786"/>
    </source>
</evidence>
<gene>
    <name evidence="10" type="ORF">OCBIM_22021818mg</name>
</gene>
<dbReference type="InterPro" id="IPR033753">
    <property type="entry name" value="GCV_H/Fam206"/>
</dbReference>
<dbReference type="Pfam" id="PF01597">
    <property type="entry name" value="GCV_H"/>
    <property type="match status" value="1"/>
</dbReference>
<evidence type="ECO:0000256" key="7">
    <source>
        <dbReference type="ARBA" id="ARBA00023273"/>
    </source>
</evidence>
<dbReference type="SUPFAM" id="SSF51230">
    <property type="entry name" value="Single hybrid motif"/>
    <property type="match status" value="1"/>
</dbReference>
<dbReference type="FunFam" id="2.40.50.100:FF:000048">
    <property type="entry name" value="Protein Abitram"/>
    <property type="match status" value="1"/>
</dbReference>
<dbReference type="GO" id="GO:0016607">
    <property type="term" value="C:nuclear speck"/>
    <property type="evidence" value="ECO:0007669"/>
    <property type="project" value="UniProtKB-SubCell"/>
</dbReference>